<dbReference type="RefSeq" id="WP_064042718.1">
    <property type="nucleotide sequence ID" value="NZ_LUUJ01000138.1"/>
</dbReference>
<comment type="caution">
    <text evidence="1">The sequence shown here is derived from an EMBL/GenBank/DDBJ whole genome shotgun (WGS) entry which is preliminary data.</text>
</comment>
<organism evidence="1 2">
    <name type="scientific">Methylomonas koyamae</name>
    <dbReference type="NCBI Taxonomy" id="702114"/>
    <lineage>
        <taxon>Bacteria</taxon>
        <taxon>Pseudomonadati</taxon>
        <taxon>Pseudomonadota</taxon>
        <taxon>Gammaproteobacteria</taxon>
        <taxon>Methylococcales</taxon>
        <taxon>Methylococcaceae</taxon>
        <taxon>Methylomonas</taxon>
    </lineage>
</organism>
<dbReference type="Proteomes" id="UP000077857">
    <property type="component" value="Unassembled WGS sequence"/>
</dbReference>
<name>A0A177MWT8_9GAMM</name>
<dbReference type="EMBL" id="LUUJ01000138">
    <property type="protein sequence ID" value="OAI10178.1"/>
    <property type="molecule type" value="Genomic_DNA"/>
</dbReference>
<evidence type="ECO:0000313" key="2">
    <source>
        <dbReference type="Proteomes" id="UP000077857"/>
    </source>
</evidence>
<reference evidence="1 2" key="1">
    <citation type="submission" date="2016-03" db="EMBL/GenBank/DDBJ databases">
        <authorList>
            <person name="Ploux O."/>
        </authorList>
    </citation>
    <scope>NUCLEOTIDE SEQUENCE [LARGE SCALE GENOMIC DNA]</scope>
    <source>
        <strain evidence="1 2">R-45378</strain>
    </source>
</reference>
<sequence>MKKLVLLLAFIYLQGCTFKVLEMAQGGAPINPQCPEKGVEEANPWWYAAVPLTIPLDIIGGLILLRAGFPLGGPEADRYTKRQELIDKQKCESKITVIRVPPVKSQK</sequence>
<proteinExistence type="predicted"/>
<evidence type="ECO:0000313" key="1">
    <source>
        <dbReference type="EMBL" id="OAI10178.1"/>
    </source>
</evidence>
<gene>
    <name evidence="1" type="ORF">A1507_21805</name>
</gene>
<accession>A0A177MWT8</accession>
<protein>
    <submittedName>
        <fullName evidence="1">Uncharacterized protein</fullName>
    </submittedName>
</protein>
<dbReference type="AlphaFoldDB" id="A0A177MWT8"/>